<dbReference type="EMBL" id="QJHK01000002">
    <property type="protein sequence ID" value="PXY42399.1"/>
    <property type="molecule type" value="Genomic_DNA"/>
</dbReference>
<evidence type="ECO:0000313" key="1">
    <source>
        <dbReference type="EMBL" id="PXY42399.1"/>
    </source>
</evidence>
<proteinExistence type="predicted"/>
<accession>A0A2V4BTJ7</accession>
<organism evidence="1 2">
    <name type="scientific">Flavobacterium cheongpyeongense</name>
    <dbReference type="NCBI Taxonomy" id="2212651"/>
    <lineage>
        <taxon>Bacteria</taxon>
        <taxon>Pseudomonadati</taxon>
        <taxon>Bacteroidota</taxon>
        <taxon>Flavobacteriia</taxon>
        <taxon>Flavobacteriales</taxon>
        <taxon>Flavobacteriaceae</taxon>
        <taxon>Flavobacterium</taxon>
    </lineage>
</organism>
<sequence>MTSRGNHIISKLKWENSFDKKENAHELQQRISVWSKTKMPNEITALFDEMCPESQTWSIPSLTLDLGHIDYNILEEDLSLKLCNQLSEQLFTMILNAEKRTDRIEISNTKTSQIDMLGHYFLTGAMPWNYKNDSSLNKMMEVLFISNKEALLKMLNEVGKTDENVRKRIAWQLQESIILKIIEGLETSNHNQIIKFSEELTKIQQQETLVPANENDFKKNLWFWILNYLFTDRGTIFNKVAFMKSSIQQMSNHYNVSYSELLNMIELAIQHIYVTTSTKADFILILNLLTKENELIKAKTEIATIDETDYWIRLKTLFNSASLRKESISKSEFNELILVLSKENKTKFSSLFSSLSKDIYFWTDVVQDLSNEALENIFHAILPVASQMLIDSIYFIEKLYKEMNEKIAIDFLWQIGIQFLIKYKNTPFDNKTFLNFILNELSKKNNELKESIVNRMTNVSVPSSSKTIATLEIYTNLTAILIDEVSEKHTATRVTNFNDLIAELAQKIRSNSAATSRSLEIQKLIIEQLRLNPVQCFETIIQHNNKETIKVLFPYILDKKQLSLFVKKGNHPKLLLVQTLERIIKEINQNSASGNFSSLLLDNLYLISVKLILLHTEYTSIQFLEAVLAKLLKLITPSQKNNFDVFVTLLFKHEKIQNISASENNLEKIRLKLFQSKIQPIPEKKIVKHPIDTSEKPNLVRTESMLLNGQMVTTENLYEWLTKSIQNETLKFVANNQEFLLKDLLQMALEINPSEVRKILSNYTITEKRIKILQTSLDWSIFSLWITNDSSTLLKEAIETLKSFYEFIMFFMNSNNKANIENSFWKITWEIIQQNKTIQVIGKPFIEYWINQMIKQEMITSNEIMNTIISNKITISPILKDILIQYNNSFSNLTSSVTIFRNKDIQLCEEQGLIEALYVVLITEKKIPLWYNNTKNNSALDLFHEVLEYNPIPFIVVYKQNKIPQLHKQQLYDWMDFRKTMAVIKNNIKNNHQLYTVERMHTAFGQSSIKVISGKEIQTILLKKIIIAWTENNWTILSVENIWQELLWELSQKKNISTKEILLELDKIKYRFAPALQISLNQLIKSNSKTTTKNIDIKFPKELVSKTLSNQETATAIPVKNAGIVILNNYIEILMDRLGLLNEKKFKNSTTQLNAVHYIQYVITGLTKTEESLLPLNKVLCGLPITTPVKDRISITEEQSELINGLIKAAISHWPKVGDTSILGFRGNWLVRDGLLIEKEERWELTVEKRVYDLLIHKSPFSFSIIKYPWMKKPLHVIWPY</sequence>
<gene>
    <name evidence="1" type="ORF">DMB65_03995</name>
</gene>
<reference evidence="1 2" key="1">
    <citation type="submission" date="2018-05" db="EMBL/GenBank/DDBJ databases">
        <title>Flavobacterium sp. strain IMCC34759, incomplete genome.</title>
        <authorList>
            <person name="Joung Y."/>
            <person name="Cho J."/>
        </authorList>
    </citation>
    <scope>NUCLEOTIDE SEQUENCE [LARGE SCALE GENOMIC DNA]</scope>
    <source>
        <strain evidence="1 2">IMCC34759</strain>
    </source>
</reference>
<evidence type="ECO:0000313" key="2">
    <source>
        <dbReference type="Proteomes" id="UP000247903"/>
    </source>
</evidence>
<keyword evidence="2" id="KW-1185">Reference proteome</keyword>
<dbReference type="OrthoDB" id="1488184at2"/>
<dbReference type="RefSeq" id="WP_110305369.1">
    <property type="nucleotide sequence ID" value="NZ_QJHK01000002.1"/>
</dbReference>
<comment type="caution">
    <text evidence="1">The sequence shown here is derived from an EMBL/GenBank/DDBJ whole genome shotgun (WGS) entry which is preliminary data.</text>
</comment>
<dbReference type="Pfam" id="PF19268">
    <property type="entry name" value="CIS_TMP"/>
    <property type="match status" value="2"/>
</dbReference>
<dbReference type="Proteomes" id="UP000247903">
    <property type="component" value="Unassembled WGS sequence"/>
</dbReference>
<dbReference type="InterPro" id="IPR045538">
    <property type="entry name" value="CIS_TMP"/>
</dbReference>
<protein>
    <submittedName>
        <fullName evidence="1">Uncharacterized protein</fullName>
    </submittedName>
</protein>
<name>A0A2V4BTJ7_9FLAO</name>